<keyword evidence="5" id="KW-1185">Reference proteome</keyword>
<dbReference type="Pfam" id="PF00326">
    <property type="entry name" value="Peptidase_S9"/>
    <property type="match status" value="1"/>
</dbReference>
<keyword evidence="1 2" id="KW-0732">Signal</keyword>
<proteinExistence type="predicted"/>
<evidence type="ECO:0000256" key="1">
    <source>
        <dbReference type="ARBA" id="ARBA00022729"/>
    </source>
</evidence>
<dbReference type="AlphaFoldDB" id="A0A6N9YQ63"/>
<dbReference type="PANTHER" id="PTHR43037:SF1">
    <property type="entry name" value="BLL1128 PROTEIN"/>
    <property type="match status" value="1"/>
</dbReference>
<feature type="domain" description="Peptidase S9 prolyl oligopeptidase catalytic" evidence="3">
    <location>
        <begin position="348"/>
        <end position="412"/>
    </location>
</feature>
<dbReference type="InterPro" id="IPR050955">
    <property type="entry name" value="Plant_Biomass_Hydrol_Est"/>
</dbReference>
<protein>
    <submittedName>
        <fullName evidence="4">Prolyl oligopeptidase family serine peptidase</fullName>
    </submittedName>
</protein>
<evidence type="ECO:0000313" key="4">
    <source>
        <dbReference type="EMBL" id="NED97087.1"/>
    </source>
</evidence>
<dbReference type="Gene3D" id="3.40.50.1820">
    <property type="entry name" value="alpha/beta hydrolase"/>
    <property type="match status" value="1"/>
</dbReference>
<dbReference type="GO" id="GO:0008236">
    <property type="term" value="F:serine-type peptidase activity"/>
    <property type="evidence" value="ECO:0007669"/>
    <property type="project" value="InterPro"/>
</dbReference>
<organism evidence="4 5">
    <name type="scientific">Phytoactinopolyspora alkaliphila</name>
    <dbReference type="NCBI Taxonomy" id="1783498"/>
    <lineage>
        <taxon>Bacteria</taxon>
        <taxon>Bacillati</taxon>
        <taxon>Actinomycetota</taxon>
        <taxon>Actinomycetes</taxon>
        <taxon>Jiangellales</taxon>
        <taxon>Jiangellaceae</taxon>
        <taxon>Phytoactinopolyspora</taxon>
    </lineage>
</organism>
<accession>A0A6N9YQ63</accession>
<evidence type="ECO:0000313" key="5">
    <source>
        <dbReference type="Proteomes" id="UP000469185"/>
    </source>
</evidence>
<gene>
    <name evidence="4" type="ORF">G1H11_17430</name>
</gene>
<dbReference type="SUPFAM" id="SSF53474">
    <property type="entry name" value="alpha/beta-Hydrolases"/>
    <property type="match status" value="1"/>
</dbReference>
<dbReference type="Proteomes" id="UP000469185">
    <property type="component" value="Unassembled WGS sequence"/>
</dbReference>
<evidence type="ECO:0000256" key="2">
    <source>
        <dbReference type="SAM" id="SignalP"/>
    </source>
</evidence>
<feature type="signal peptide" evidence="2">
    <location>
        <begin position="1"/>
        <end position="28"/>
    </location>
</feature>
<dbReference type="RefSeq" id="WP_163819862.1">
    <property type="nucleotide sequence ID" value="NZ_JAAGOB010000009.1"/>
</dbReference>
<comment type="caution">
    <text evidence="4">The sequence shown here is derived from an EMBL/GenBank/DDBJ whole genome shotgun (WGS) entry which is preliminary data.</text>
</comment>
<feature type="chain" id="PRO_5039488943" evidence="2">
    <location>
        <begin position="29"/>
        <end position="564"/>
    </location>
</feature>
<dbReference type="GO" id="GO:0006508">
    <property type="term" value="P:proteolysis"/>
    <property type="evidence" value="ECO:0007669"/>
    <property type="project" value="InterPro"/>
</dbReference>
<name>A0A6N9YQ63_9ACTN</name>
<dbReference type="InterPro" id="IPR029058">
    <property type="entry name" value="AB_hydrolase_fold"/>
</dbReference>
<dbReference type="InterPro" id="IPR001375">
    <property type="entry name" value="Peptidase_S9_cat"/>
</dbReference>
<dbReference type="EMBL" id="JAAGOB010000009">
    <property type="protein sequence ID" value="NED97087.1"/>
    <property type="molecule type" value="Genomic_DNA"/>
</dbReference>
<sequence>MNKMSGPRSVWRALCVVALSLLMISSGAAVSAQSKAADGVIVQEQLATGNELLVYVPEDPGTGLRARSTPILMVFADRGLTGDEALAMAGSSGLAEIAEAEQGVVAFVNPVGESWTAADTEAIPAALGRFDGYTGQPYDSDGQLCRVSGGEELCRFPGLVARVYLFGDRSGADFVTQHVVPGVTFDADHGRPWTPAAVYLSNPTQPAIAPDVDVEVPAYVVNGSNEVNASLEQLNGRAGLFGTARTKQQDGFHRAALLKGYDRVIEHAIQRRFHSPAQIHTITDFKKAGLRVSHETLEVNGTPMEYFEYAPRRQSGSMPLVLVFHGGSDHAEYIAWAAGWTDLAAEHEFMVVSVDQHGSWSPTDIITLLDHLVAEHPHIDQSRVYATGFSMGAAKTWGLLQEYSDRFAAVAPMGGTSYGPTPLPGEGVVPTIYFAGMESPLAERPHQFGVPNTPDARVAALFTGNGVTDDYTYDSAADPVWGIAADESIDITDGRFPEVSVGVNAYASSDGNTYTALAAVHRAKHETLPTQGEIAWGFLSQFSRAADGDVVIEDGAFDLSALGS</sequence>
<evidence type="ECO:0000259" key="3">
    <source>
        <dbReference type="Pfam" id="PF00326"/>
    </source>
</evidence>
<reference evidence="4 5" key="1">
    <citation type="submission" date="2020-02" db="EMBL/GenBank/DDBJ databases">
        <authorList>
            <person name="Li X.-J."/>
            <person name="Feng X.-M."/>
        </authorList>
    </citation>
    <scope>NUCLEOTIDE SEQUENCE [LARGE SCALE GENOMIC DNA]</scope>
    <source>
        <strain evidence="4 5">CGMCC 4.7225</strain>
    </source>
</reference>
<dbReference type="PANTHER" id="PTHR43037">
    <property type="entry name" value="UNNAMED PRODUCT-RELATED"/>
    <property type="match status" value="1"/>
</dbReference>